<keyword evidence="2" id="KW-0472">Membrane</keyword>
<keyword evidence="4" id="KW-1185">Reference proteome</keyword>
<organism evidence="3 4">
    <name type="scientific">Dactylosporangium salmoneum</name>
    <dbReference type="NCBI Taxonomy" id="53361"/>
    <lineage>
        <taxon>Bacteria</taxon>
        <taxon>Bacillati</taxon>
        <taxon>Actinomycetota</taxon>
        <taxon>Actinomycetes</taxon>
        <taxon>Micromonosporales</taxon>
        <taxon>Micromonosporaceae</taxon>
        <taxon>Dactylosporangium</taxon>
    </lineage>
</organism>
<evidence type="ECO:0000313" key="4">
    <source>
        <dbReference type="Proteomes" id="UP001501444"/>
    </source>
</evidence>
<dbReference type="InterPro" id="IPR019051">
    <property type="entry name" value="Trp_biosyn_TM_oprn/chp"/>
</dbReference>
<dbReference type="RefSeq" id="WP_344612642.1">
    <property type="nucleotide sequence ID" value="NZ_BAAARV010000022.1"/>
</dbReference>
<evidence type="ECO:0000313" key="3">
    <source>
        <dbReference type="EMBL" id="GAA2342494.1"/>
    </source>
</evidence>
<dbReference type="Proteomes" id="UP001501444">
    <property type="component" value="Unassembled WGS sequence"/>
</dbReference>
<protein>
    <recommendedName>
        <fullName evidence="5">Tryptophan-associated transmembrane protein</fullName>
    </recommendedName>
</protein>
<gene>
    <name evidence="3" type="ORF">GCM10010170_026700</name>
</gene>
<keyword evidence="2" id="KW-1133">Transmembrane helix</keyword>
<dbReference type="Pfam" id="PF09534">
    <property type="entry name" value="Trp_oprn_chp"/>
    <property type="match status" value="1"/>
</dbReference>
<feature type="compositionally biased region" description="Low complexity" evidence="1">
    <location>
        <begin position="55"/>
        <end position="64"/>
    </location>
</feature>
<sequence>MNSTPDPANDPGSPRDRGEASAGRGEASAGSARDRAGAPAGSEAERGAAGGVTKGRSASGGALSGRRGLATTAVACAVGAGLVLLAATRGWQDLLTAQPAPLPPVTEHRTGAEIAPWLPALGVVALAGAGALFATRAAARMVVGVLLILSGAGIAVAALVTLDDHVKVAWPLLCALGGLLVLVAGVITTRKGRSWPGMGARYERPAAPAEVKRDRPASQAELWDALDRGEDPTKEDRP</sequence>
<comment type="caution">
    <text evidence="3">The sequence shown here is derived from an EMBL/GenBank/DDBJ whole genome shotgun (WGS) entry which is preliminary data.</text>
</comment>
<feature type="transmembrane region" description="Helical" evidence="2">
    <location>
        <begin position="168"/>
        <end position="188"/>
    </location>
</feature>
<evidence type="ECO:0000256" key="1">
    <source>
        <dbReference type="SAM" id="MobiDB-lite"/>
    </source>
</evidence>
<dbReference type="EMBL" id="BAAARV010000022">
    <property type="protein sequence ID" value="GAA2342494.1"/>
    <property type="molecule type" value="Genomic_DNA"/>
</dbReference>
<reference evidence="4" key="1">
    <citation type="journal article" date="2019" name="Int. J. Syst. Evol. Microbiol.">
        <title>The Global Catalogue of Microorganisms (GCM) 10K type strain sequencing project: providing services to taxonomists for standard genome sequencing and annotation.</title>
        <authorList>
            <consortium name="The Broad Institute Genomics Platform"/>
            <consortium name="The Broad Institute Genome Sequencing Center for Infectious Disease"/>
            <person name="Wu L."/>
            <person name="Ma J."/>
        </authorList>
    </citation>
    <scope>NUCLEOTIDE SEQUENCE [LARGE SCALE GENOMIC DNA]</scope>
    <source>
        <strain evidence="4">JCM 3272</strain>
    </source>
</reference>
<evidence type="ECO:0000256" key="2">
    <source>
        <dbReference type="SAM" id="Phobius"/>
    </source>
</evidence>
<feature type="region of interest" description="Disordered" evidence="1">
    <location>
        <begin position="205"/>
        <end position="238"/>
    </location>
</feature>
<feature type="compositionally biased region" description="Basic and acidic residues" evidence="1">
    <location>
        <begin position="225"/>
        <end position="238"/>
    </location>
</feature>
<name>A0ABP5SZU9_9ACTN</name>
<feature type="transmembrane region" description="Helical" evidence="2">
    <location>
        <begin position="114"/>
        <end position="134"/>
    </location>
</feature>
<feature type="compositionally biased region" description="Low complexity" evidence="1">
    <location>
        <begin position="20"/>
        <end position="42"/>
    </location>
</feature>
<feature type="region of interest" description="Disordered" evidence="1">
    <location>
        <begin position="1"/>
        <end position="64"/>
    </location>
</feature>
<accession>A0ABP5SZU9</accession>
<evidence type="ECO:0008006" key="5">
    <source>
        <dbReference type="Google" id="ProtNLM"/>
    </source>
</evidence>
<feature type="transmembrane region" description="Helical" evidence="2">
    <location>
        <begin position="69"/>
        <end position="87"/>
    </location>
</feature>
<proteinExistence type="predicted"/>
<feature type="transmembrane region" description="Helical" evidence="2">
    <location>
        <begin position="141"/>
        <end position="162"/>
    </location>
</feature>
<keyword evidence="2" id="KW-0812">Transmembrane</keyword>